<dbReference type="Proteomes" id="UP000190092">
    <property type="component" value="Unassembled WGS sequence"/>
</dbReference>
<dbReference type="AlphaFoldDB" id="A0A1T4RR15"/>
<dbReference type="Gene3D" id="3.40.50.2020">
    <property type="match status" value="1"/>
</dbReference>
<dbReference type="RefSeq" id="WP_085935691.1">
    <property type="nucleotide sequence ID" value="NZ_FUWJ01000005.1"/>
</dbReference>
<dbReference type="InterPro" id="IPR029057">
    <property type="entry name" value="PRTase-like"/>
</dbReference>
<accession>A0A1T4RR15</accession>
<organism evidence="1 2">
    <name type="scientific">Enhydrobacter aerosaccus</name>
    <dbReference type="NCBI Taxonomy" id="225324"/>
    <lineage>
        <taxon>Bacteria</taxon>
        <taxon>Pseudomonadati</taxon>
        <taxon>Pseudomonadota</taxon>
        <taxon>Alphaproteobacteria</taxon>
        <taxon>Hyphomicrobiales</taxon>
        <taxon>Enhydrobacter</taxon>
    </lineage>
</organism>
<evidence type="ECO:0008006" key="3">
    <source>
        <dbReference type="Google" id="ProtNLM"/>
    </source>
</evidence>
<reference evidence="2" key="1">
    <citation type="submission" date="2017-02" db="EMBL/GenBank/DDBJ databases">
        <authorList>
            <person name="Varghese N."/>
            <person name="Submissions S."/>
        </authorList>
    </citation>
    <scope>NUCLEOTIDE SEQUENCE [LARGE SCALE GENOMIC DNA]</scope>
    <source>
        <strain evidence="2">ATCC 27094</strain>
    </source>
</reference>
<dbReference type="STRING" id="225324.SAMN02745126_04021"/>
<dbReference type="InterPro" id="IPR000836">
    <property type="entry name" value="PRTase_dom"/>
</dbReference>
<dbReference type="EMBL" id="FUWJ01000005">
    <property type="protein sequence ID" value="SKA18081.1"/>
    <property type="molecule type" value="Genomic_DNA"/>
</dbReference>
<protein>
    <recommendedName>
        <fullName evidence="3">Phosphoribosyl transferase domain-containing protein</fullName>
    </recommendedName>
</protein>
<gene>
    <name evidence="1" type="ORF">SAMN02745126_04021</name>
</gene>
<keyword evidence="2" id="KW-1185">Reference proteome</keyword>
<name>A0A1T4RR15_9HYPH</name>
<evidence type="ECO:0000313" key="1">
    <source>
        <dbReference type="EMBL" id="SKA18081.1"/>
    </source>
</evidence>
<evidence type="ECO:0000313" key="2">
    <source>
        <dbReference type="Proteomes" id="UP000190092"/>
    </source>
</evidence>
<sequence length="212" mass="23315">MVDDTAEHIASWIAANKESITHIVCSGVSGQAVAWPVSYKLGLPVCVVRKEGEQSHAGCISGYGELQDYVILDDLIATGNTIRYITGKIDATYRSGKQYDTEPRCRAVFLYADRSRGSFDQGRFGVPVLAHNVVCEGELYGWNREDDDNAEAPAKEVDAATASLMDKVRREMDAKPVPTFDRYLAPLIPPPTFDLPKGFFELIPGSVTEEKP</sequence>
<dbReference type="CDD" id="cd06223">
    <property type="entry name" value="PRTases_typeI"/>
    <property type="match status" value="1"/>
</dbReference>
<dbReference type="SUPFAM" id="SSF53271">
    <property type="entry name" value="PRTase-like"/>
    <property type="match status" value="1"/>
</dbReference>
<proteinExistence type="predicted"/>